<dbReference type="EMBL" id="OY288114">
    <property type="protein sequence ID" value="CAJ0851051.1"/>
    <property type="molecule type" value="Genomic_DNA"/>
</dbReference>
<gene>
    <name evidence="2" type="ORF">AMST5_00360</name>
</gene>
<evidence type="ECO:0008006" key="3">
    <source>
        <dbReference type="Google" id="ProtNLM"/>
    </source>
</evidence>
<dbReference type="PROSITE" id="PS51318">
    <property type="entry name" value="TAT"/>
    <property type="match status" value="1"/>
</dbReference>
<organism evidence="2">
    <name type="scientific">freshwater sediment metagenome</name>
    <dbReference type="NCBI Taxonomy" id="556182"/>
    <lineage>
        <taxon>unclassified sequences</taxon>
        <taxon>metagenomes</taxon>
        <taxon>ecological metagenomes</taxon>
    </lineage>
</organism>
<dbReference type="Gene3D" id="2.40.70.10">
    <property type="entry name" value="Acid Proteases"/>
    <property type="match status" value="1"/>
</dbReference>
<dbReference type="InterPro" id="IPR021109">
    <property type="entry name" value="Peptidase_aspartic_dom_sf"/>
</dbReference>
<evidence type="ECO:0000313" key="2">
    <source>
        <dbReference type="EMBL" id="CAJ0851051.1"/>
    </source>
</evidence>
<evidence type="ECO:0000256" key="1">
    <source>
        <dbReference type="SAM" id="MobiDB-lite"/>
    </source>
</evidence>
<protein>
    <recommendedName>
        <fullName evidence="3">PDZ domain-containing protein</fullName>
    </recommendedName>
</protein>
<sequence length="415" mass="44226">MSRLFPRRAFLQSVLASAAGAATAGPRARPKPKPEEPGEPFQIECGRILVETAFVTPDGGSRRALAFFNMGMGRTALAPALHAELGLDRGAPLRYSLAGAAFETPADTVDVAKADFITGLSLNQMFDPMKVEAMLSPSLLRDRVLVLDYGRRRLVVAEPGRIVPEGAAAPIELNPQTGLATVSVDIAGAPHAFVIDAGSGYCWMRGQTLAEWLANAPDWRRAVGAVGAANYNMIDFGFEKQGTIARLPEITIGETTVPNIGMLGTGPLLGAFGDALIGDVFWDNWQKSAPRPVAGWLGANVLKHFRLTIDYPNRQSYWRPQSAPDPHDLDQPGVTLVRRNSRYFIGGLVHPTRGEPLEGVQVGDELLAIDGLNARVNGKGAVLAALRAPAGQSRTLTLSGAGGERKIEAPALDLS</sequence>
<dbReference type="AlphaFoldDB" id="A0AA48LXQ1"/>
<dbReference type="InterPro" id="IPR006311">
    <property type="entry name" value="TAT_signal"/>
</dbReference>
<proteinExistence type="predicted"/>
<accession>A0AA48LXQ1</accession>
<feature type="region of interest" description="Disordered" evidence="1">
    <location>
        <begin position="19"/>
        <end position="40"/>
    </location>
</feature>
<reference evidence="2" key="1">
    <citation type="submission" date="2023-07" db="EMBL/GenBank/DDBJ databases">
        <authorList>
            <person name="Pelsma A.J. K."/>
        </authorList>
    </citation>
    <scope>NUCLEOTIDE SEQUENCE</scope>
</reference>
<name>A0AA48LXQ1_9ZZZZ</name>